<feature type="domain" description="DUF1559" evidence="2">
    <location>
        <begin position="36"/>
        <end position="302"/>
    </location>
</feature>
<dbReference type="SUPFAM" id="SSF54523">
    <property type="entry name" value="Pili subunits"/>
    <property type="match status" value="1"/>
</dbReference>
<comment type="caution">
    <text evidence="3">The sequence shown here is derived from an EMBL/GenBank/DDBJ whole genome shotgun (WGS) entry which is preliminary data.</text>
</comment>
<dbReference type="NCBIfam" id="TIGR04294">
    <property type="entry name" value="pre_pil_HX9DG"/>
    <property type="match status" value="1"/>
</dbReference>
<protein>
    <submittedName>
        <fullName evidence="3">Prepilin-type N-terminal cleavage/methylation domain-containing protein</fullName>
    </submittedName>
</protein>
<dbReference type="Gene3D" id="3.30.700.10">
    <property type="entry name" value="Glycoprotein, Type 4 Pilin"/>
    <property type="match status" value="1"/>
</dbReference>
<organism evidence="3 4">
    <name type="scientific">Planctopirus hydrillae</name>
    <dbReference type="NCBI Taxonomy" id="1841610"/>
    <lineage>
        <taxon>Bacteria</taxon>
        <taxon>Pseudomonadati</taxon>
        <taxon>Planctomycetota</taxon>
        <taxon>Planctomycetia</taxon>
        <taxon>Planctomycetales</taxon>
        <taxon>Planctomycetaceae</taxon>
        <taxon>Planctopirus</taxon>
    </lineage>
</organism>
<dbReference type="Proteomes" id="UP000094828">
    <property type="component" value="Unassembled WGS sequence"/>
</dbReference>
<name>A0A1C3ECW6_9PLAN</name>
<evidence type="ECO:0000313" key="4">
    <source>
        <dbReference type="Proteomes" id="UP000094828"/>
    </source>
</evidence>
<dbReference type="OrthoDB" id="289947at2"/>
<dbReference type="InterPro" id="IPR045584">
    <property type="entry name" value="Pilin-like"/>
</dbReference>
<accession>A0A1C3ECW6</accession>
<dbReference type="Pfam" id="PF07963">
    <property type="entry name" value="N_methyl"/>
    <property type="match status" value="1"/>
</dbReference>
<keyword evidence="1" id="KW-0472">Membrane</keyword>
<dbReference type="InterPro" id="IPR012902">
    <property type="entry name" value="N_methyl_site"/>
</dbReference>
<dbReference type="NCBIfam" id="TIGR02532">
    <property type="entry name" value="IV_pilin_GFxxxE"/>
    <property type="match status" value="1"/>
</dbReference>
<dbReference type="PANTHER" id="PTHR30093:SF2">
    <property type="entry name" value="TYPE II SECRETION SYSTEM PROTEIN H"/>
    <property type="match status" value="1"/>
</dbReference>
<dbReference type="STRING" id="1841610.A6X21_22875"/>
<dbReference type="InterPro" id="IPR011453">
    <property type="entry name" value="DUF1559"/>
</dbReference>
<evidence type="ECO:0000256" key="1">
    <source>
        <dbReference type="SAM" id="Phobius"/>
    </source>
</evidence>
<reference evidence="3 4" key="1">
    <citation type="submission" date="2016-05" db="EMBL/GenBank/DDBJ databases">
        <title>Genomic and physiological characterization of Planctopirus sp. isolated from fresh water lake.</title>
        <authorList>
            <person name="Subhash Y."/>
            <person name="Ramana C."/>
        </authorList>
    </citation>
    <scope>NUCLEOTIDE SEQUENCE [LARGE SCALE GENOMIC DNA]</scope>
    <source>
        <strain evidence="3 4">JC280</strain>
    </source>
</reference>
<keyword evidence="1" id="KW-0812">Transmembrane</keyword>
<dbReference type="InterPro" id="IPR027558">
    <property type="entry name" value="Pre_pil_HX9DG_C"/>
</dbReference>
<dbReference type="Pfam" id="PF07596">
    <property type="entry name" value="SBP_bac_10"/>
    <property type="match status" value="1"/>
</dbReference>
<sequence length="320" mass="34554">MNLWRSHSRRAFTLIELLVVIAIIAVLIALLLPAVQQAREAARRTQCKNNLHQLGLALHNHHSAYNAFPQAVSGTGVTHYWGAQILPFMDNNPLANIYNYKVRFNDALNQEAVKYVLPFMVCPSTPNGPHMDPRFVLASNGNPGWPAAACDYAGNSGVNSNLWNSPSPLNYPRPAKTTGLFTGTTDPGVPGISIKEVLDGTSNSIALIESAGRPKVWRNDVMVPGSGELTSTSANYVAVSSWASGNLFVVRAYAADGTTFSPAGNRMVNASNFYSIYSFHDGMANVLMIDGSVRSISENIDINIICGLLTVQGDEVLGEF</sequence>
<evidence type="ECO:0000313" key="3">
    <source>
        <dbReference type="EMBL" id="ODA31092.1"/>
    </source>
</evidence>
<dbReference type="AlphaFoldDB" id="A0A1C3ECW6"/>
<keyword evidence="4" id="KW-1185">Reference proteome</keyword>
<proteinExistence type="predicted"/>
<feature type="transmembrane region" description="Helical" evidence="1">
    <location>
        <begin position="12"/>
        <end position="35"/>
    </location>
</feature>
<dbReference type="EMBL" id="LYDR01000093">
    <property type="protein sequence ID" value="ODA31092.1"/>
    <property type="molecule type" value="Genomic_DNA"/>
</dbReference>
<dbReference type="PANTHER" id="PTHR30093">
    <property type="entry name" value="GENERAL SECRETION PATHWAY PROTEIN G"/>
    <property type="match status" value="1"/>
</dbReference>
<evidence type="ECO:0000259" key="2">
    <source>
        <dbReference type="Pfam" id="PF07596"/>
    </source>
</evidence>
<keyword evidence="1" id="KW-1133">Transmembrane helix</keyword>
<gene>
    <name evidence="3" type="ORF">A6X21_22875</name>
</gene>